<feature type="transmembrane region" description="Helical" evidence="18">
    <location>
        <begin position="43"/>
        <end position="61"/>
    </location>
</feature>
<feature type="transmembrane region" description="Helical" evidence="18">
    <location>
        <begin position="352"/>
        <end position="374"/>
    </location>
</feature>
<evidence type="ECO:0000256" key="14">
    <source>
        <dbReference type="ARBA" id="ARBA00023211"/>
    </source>
</evidence>
<comment type="pathway">
    <text evidence="4">Protein modification; protein glycosylation.</text>
</comment>
<feature type="domain" description="Oligosaccharyl transferase STT3 N-terminal" evidence="19">
    <location>
        <begin position="79"/>
        <end position="470"/>
    </location>
</feature>
<keyword evidence="14" id="KW-0464">Manganese</keyword>
<dbReference type="UniPathway" id="UPA00378"/>
<feature type="transmembrane region" description="Helical" evidence="18">
    <location>
        <begin position="329"/>
        <end position="345"/>
    </location>
</feature>
<organism evidence="21">
    <name type="scientific">uncultured marine group II/III euryarchaeote SAT1000_41_C12</name>
    <dbReference type="NCBI Taxonomy" id="1456583"/>
    <lineage>
        <taxon>Archaea</taxon>
        <taxon>Methanobacteriati</taxon>
        <taxon>Methanobacteriota</taxon>
        <taxon>environmental samples</taxon>
    </lineage>
</organism>
<evidence type="ECO:0000256" key="11">
    <source>
        <dbReference type="ARBA" id="ARBA00022842"/>
    </source>
</evidence>
<evidence type="ECO:0000256" key="7">
    <source>
        <dbReference type="ARBA" id="ARBA00022676"/>
    </source>
</evidence>
<evidence type="ECO:0000256" key="5">
    <source>
        <dbReference type="ARBA" id="ARBA00010810"/>
    </source>
</evidence>
<evidence type="ECO:0000256" key="2">
    <source>
        <dbReference type="ARBA" id="ARBA00001946"/>
    </source>
</evidence>
<evidence type="ECO:0000256" key="13">
    <source>
        <dbReference type="ARBA" id="ARBA00023136"/>
    </source>
</evidence>
<comment type="cofactor">
    <cofactor evidence="2">
        <name>Mg(2+)</name>
        <dbReference type="ChEBI" id="CHEBI:18420"/>
    </cofactor>
</comment>
<evidence type="ECO:0000259" key="19">
    <source>
        <dbReference type="Pfam" id="PF02516"/>
    </source>
</evidence>
<feature type="transmembrane region" description="Helical" evidence="18">
    <location>
        <begin position="2322"/>
        <end position="2339"/>
    </location>
</feature>
<feature type="compositionally biased region" description="Basic residues" evidence="17">
    <location>
        <begin position="1"/>
        <end position="19"/>
    </location>
</feature>
<dbReference type="PANTHER" id="PTHR13872:SF1">
    <property type="entry name" value="DOLICHYL-DIPHOSPHOOLIGOSACCHARIDE--PROTEIN GLYCOSYLTRANSFERASE SUBUNIT STT3B"/>
    <property type="match status" value="1"/>
</dbReference>
<feature type="transmembrane region" description="Helical" evidence="18">
    <location>
        <begin position="475"/>
        <end position="496"/>
    </location>
</feature>
<evidence type="ECO:0000256" key="12">
    <source>
        <dbReference type="ARBA" id="ARBA00022989"/>
    </source>
</evidence>
<evidence type="ECO:0000256" key="4">
    <source>
        <dbReference type="ARBA" id="ARBA00004922"/>
    </source>
</evidence>
<comment type="subcellular location">
    <subcellularLocation>
        <location evidence="3">Cell membrane</location>
        <topology evidence="3">Multi-pass membrane protein</topology>
    </subcellularLocation>
</comment>
<dbReference type="SUPFAM" id="SSF49464">
    <property type="entry name" value="Carboxypeptidase regulatory domain-like"/>
    <property type="match status" value="1"/>
</dbReference>
<evidence type="ECO:0000256" key="17">
    <source>
        <dbReference type="SAM" id="MobiDB-lite"/>
    </source>
</evidence>
<dbReference type="Gene3D" id="3.40.50.12610">
    <property type="match status" value="1"/>
</dbReference>
<evidence type="ECO:0000256" key="15">
    <source>
        <dbReference type="ARBA" id="ARBA00030679"/>
    </source>
</evidence>
<feature type="transmembrane region" description="Helical" evidence="18">
    <location>
        <begin position="201"/>
        <end position="220"/>
    </location>
</feature>
<keyword evidence="7 21" id="KW-0328">Glycosyltransferase</keyword>
<evidence type="ECO:0000256" key="1">
    <source>
        <dbReference type="ARBA" id="ARBA00001936"/>
    </source>
</evidence>
<evidence type="ECO:0000313" key="21">
    <source>
        <dbReference type="EMBL" id="AIF24941.1"/>
    </source>
</evidence>
<dbReference type="InterPro" id="IPR008969">
    <property type="entry name" value="CarboxyPept-like_regulatory"/>
</dbReference>
<evidence type="ECO:0000256" key="10">
    <source>
        <dbReference type="ARBA" id="ARBA00022723"/>
    </source>
</evidence>
<feature type="transmembrane region" description="Helical" evidence="18">
    <location>
        <begin position="441"/>
        <end position="463"/>
    </location>
</feature>
<feature type="transmembrane region" description="Helical" evidence="18">
    <location>
        <begin position="142"/>
        <end position="163"/>
    </location>
</feature>
<dbReference type="Gene3D" id="2.60.40.1120">
    <property type="entry name" value="Carboxypeptidase-like, regulatory domain"/>
    <property type="match status" value="1"/>
</dbReference>
<feature type="transmembrane region" description="Helical" evidence="18">
    <location>
        <begin position="526"/>
        <end position="546"/>
    </location>
</feature>
<comment type="similarity">
    <text evidence="5">Belongs to the STT3 family.</text>
</comment>
<keyword evidence="13 18" id="KW-0472">Membrane</keyword>
<evidence type="ECO:0000256" key="8">
    <source>
        <dbReference type="ARBA" id="ARBA00022679"/>
    </source>
</evidence>
<feature type="transmembrane region" description="Helical" evidence="18">
    <location>
        <begin position="503"/>
        <end position="520"/>
    </location>
</feature>
<dbReference type="Pfam" id="PF13620">
    <property type="entry name" value="CarboxypepD_reg"/>
    <property type="match status" value="2"/>
</dbReference>
<dbReference type="Pfam" id="PF02516">
    <property type="entry name" value="STT3"/>
    <property type="match status" value="1"/>
</dbReference>
<comment type="cofactor">
    <cofactor evidence="1">
        <name>Mn(2+)</name>
        <dbReference type="ChEBI" id="CHEBI:29035"/>
    </cofactor>
</comment>
<feature type="transmembrane region" description="Helical" evidence="18">
    <location>
        <begin position="408"/>
        <end position="429"/>
    </location>
</feature>
<sequence length="2344" mass="261161">MARQTRRRRDAKSKSRFRPRLPSAFGRASSEEKNVQLRKVEKVNWYTVLALVVIFVFSLYLRTAWTLEPATENGFELTGGSDPYYHKRVVDYVTENGEHLQRDPMLNYPYGANNNRPPLFDWSIAIVGLAISPFFESTEESVWWAMEVLPAVYGALIIFPVYAIGRAQFGKEAGLIGAFLIGVNSGHVSHSSLALADHDSYIIFLGTTAFFFFMRALTVANDRKWVSNWLNWEEVKKGLVNFTESEKRALGYAGLSGITITLISLSWKGFPYIMGIIAIYLGFQMLINAFRRVDSLTTASLGLVTMALPVILSYPYYYTMDFVGTWWEAPAYILLGYMLLSLLMVTTRDLPWILVIGSSVGMAGTIYLLLTYVFKELGFLLFSGQGYFVRTKLFNTIAEAQPPEFADFVFAFGPVSIWLAIFGIIWMAYQLFSQGIWKKDYLFVMIWALVSIYMAQSAVRFIFNATPVVSLISGWMTWLIIQWADFPSVIVAWKAFWGKRGDMFFWLALASTIAGVWLFFTVGILIGIISTVILLALVMVIGHMDAQDEDQYRFRDRLTGLRKAFEIRRPIIVLFVGLFIFLPNTFYGYDAGVPFQDKKEHDVAVYDFLSYDFLRPDEFMNNQKSNATIYPEGVDGMYNKTNNQLWYMGNTGPSFPQDYWIEGLGWLAEQDTNLEPEERPGFISWWDYGFWAIDIGEHPTVADNFQFGYQIAGNFIASQSEHEAMALLLYRLLEPEVDRDTGRFNDEIRVLVLEYLSEDNVTEFETIILNPEDYIPKKADGSNQDVHKKNAAIRAGKPILMTMEKSRVADLMWEIEQATGNSIRYFAADTRLMPYSADNTGILYAPVTLADYDISNFFEVQAVLSNGETVPFEEAIEIITDNSNIQVTDQRLVYKEKFLNSTFFRAFIGWSAPDIGRDIEDGIPGVNGQIGQDQNLPPLFGWNMTHFKMVHSNAGLRILKYYDCATIYGTVATPNGDPVAYANVTVLDENKIPHATVTTDKDGKYSILVPAGNLTLAVSMGAPEVDREKIFKTSNNILITKNNVIISEEQAMRQTASEINLDLEVEPASITGRLYWDMNKDEDFGTDDVAIPLISVTAANIHSGVSNSITTDSNGNYKFEGLAPGEYEITAEIEGHHLDLDAYTGTAGIRAGQDITVKGALEPGAVWGKFIDEGLGSEIVTVSLYDQTNNSIAEKTFLSTYYHTPDCVSDYIDDSVSFCFSNLLPGDYTLRMESKDVFTGWTNNTVELELSEGGSKSFNASLVFGFRLEGILSHDGNAISNEQVSIRNIDGQYSDNVFTTENGYFATVLPKGIYDLYTVHHTNQTTFAYLGLVDSETYTSPINAVMSPGHTIEGILFDDVNGDFDLDEGEKGYGDKYVVFDSGSGSTSLTTASDGGYEIILPEGDYGAWSQAYLDDTQNKVALKRIQVDRSAEGVNLPAVTGQDVVVIFYEEHMGEILTLSGIVKFSSAAGEKNFWIADPMTQLPLPRDAYQIEINKFGYDLDTMYYGPEDVKEVTDKLWLDEFEELLLKAERIPVDVSGRLIHNDEGIANADLSFSPIMNPLYNLTFQTGSEGHFDISLPPENYMYTFSYESGGSQYIVHGQMELDLGTSAFDMGDVNTELTYRVSGVTELLDGTPRAGMVLLRPVDDFDNITVLDSTTFGGYSGYLETGDYYVTFQDGISNKHFSFGGLLELDGPAVFNLDLKEQGSLRGDVSSAADNNVINDRSVRIQFLSDEGIIFVEDTIADEGLFGASDEYGRLDLPYGTYDVVVEQEGYEKFTGSVEIDGQNEYYSNIILVPKKVNITLEITYRNATGSIVPLTGTTVLFTATTGGSFDHVTDEEGKIIISDMIPKTYEIEIDETQNEGADQFQLSKESMYVKAGRGDQTFKRGTSGTSQVEWKVRVAGTIFYDRDSDGEVDANNELLPNSQLEIWSVDGRRIESSTSSDIDGSYQIYLDTGAYKTWAYTTTTEGTSYVSVGTLELSGATDLGQSLTRGVNYNVHYLSAETSEPVDLEQINIEGENFSFEIEMVDNGINIWMPAGSYNFSGEYLELADSDDYLYSLDKNINIIDTMDGVVQTELIEKKLMRGIEVSLDKVDDEIPIGQTAMFTFSVTGTGHLETLFLTTIDNIPQNWTASFKPSKLSVANGTEIETVLSITPNEGVVPKVWKDFYVEILWSDDNDNDVDDVIHAFTVRVTPIEQPNPDFEVSELTWNPEIPSAGGEVTLTAKITDLVNHSGPHYVPVVFYADGEAINLTTAIFDGSGDDVTVNATWIATAGAHSLKVKIDPENTIDEADTDNNDRAISVSVENAAEEETNSTLKMAALVVVALVAGLAYVSYRSRRT</sequence>
<dbReference type="GO" id="GO:0046872">
    <property type="term" value="F:metal ion binding"/>
    <property type="evidence" value="ECO:0007669"/>
    <property type="project" value="UniProtKB-KW"/>
</dbReference>
<proteinExistence type="inferred from homology"/>
<dbReference type="Pfam" id="PF07705">
    <property type="entry name" value="CARDB"/>
    <property type="match status" value="1"/>
</dbReference>
<keyword evidence="12 18" id="KW-1133">Transmembrane helix</keyword>
<feature type="region of interest" description="Disordered" evidence="17">
    <location>
        <begin position="1"/>
        <end position="23"/>
    </location>
</feature>
<keyword evidence="9 18" id="KW-0812">Transmembrane</keyword>
<dbReference type="InterPro" id="IPR048307">
    <property type="entry name" value="STT3_N"/>
</dbReference>
<dbReference type="InterPro" id="IPR013783">
    <property type="entry name" value="Ig-like_fold"/>
</dbReference>
<protein>
    <recommendedName>
        <fullName evidence="6">dolichyl-phosphooligosaccharide-protein glycotransferase</fullName>
        <ecNumber evidence="6">2.4.99.21</ecNumber>
    </recommendedName>
    <alternativeName>
        <fullName evidence="15">Oligosaccharyl transferase</fullName>
    </alternativeName>
</protein>
<dbReference type="EC" id="2.4.99.21" evidence="6"/>
<feature type="transmembrane region" description="Helical" evidence="18">
    <location>
        <begin position="297"/>
        <end position="317"/>
    </location>
</feature>
<feature type="transmembrane region" description="Helical" evidence="18">
    <location>
        <begin position="273"/>
        <end position="290"/>
    </location>
</feature>
<dbReference type="InterPro" id="IPR003674">
    <property type="entry name" value="Oligo_trans_STT3"/>
</dbReference>
<evidence type="ECO:0000256" key="18">
    <source>
        <dbReference type="SAM" id="Phobius"/>
    </source>
</evidence>
<feature type="transmembrane region" description="Helical" evidence="18">
    <location>
        <begin position="567"/>
        <end position="589"/>
    </location>
</feature>
<keyword evidence="8 21" id="KW-0808">Transferase</keyword>
<dbReference type="GO" id="GO:0005886">
    <property type="term" value="C:plasma membrane"/>
    <property type="evidence" value="ECO:0007669"/>
    <property type="project" value="UniProtKB-SubCell"/>
</dbReference>
<reference evidence="21" key="1">
    <citation type="journal article" date="2014" name="Genome Biol. Evol.">
        <title>Pangenome evidence for extensive interdomain horizontal transfer affecting lineage core and shell genes in uncultured planktonic thaumarchaeota and euryarchaeota.</title>
        <authorList>
            <person name="Deschamps P."/>
            <person name="Zivanovic Y."/>
            <person name="Moreira D."/>
            <person name="Rodriguez-Valera F."/>
            <person name="Lopez-Garcia P."/>
        </authorList>
    </citation>
    <scope>NUCLEOTIDE SEQUENCE</scope>
</reference>
<dbReference type="Gene3D" id="2.60.40.10">
    <property type="entry name" value="Immunoglobulins"/>
    <property type="match status" value="2"/>
</dbReference>
<evidence type="ECO:0000256" key="6">
    <source>
        <dbReference type="ARBA" id="ARBA00012602"/>
    </source>
</evidence>
<evidence type="ECO:0000256" key="16">
    <source>
        <dbReference type="ARBA" id="ARBA00034066"/>
    </source>
</evidence>
<comment type="catalytic activity">
    <reaction evidence="16">
        <text>an archaeal dolichyl phosphooligosaccharide + [protein]-L-asparagine = an archaeal dolichyl phosphate + a glycoprotein with the oligosaccharide chain attached by N-beta-D-glycosyl linkage to a protein L-asparagine.</text>
        <dbReference type="EC" id="2.4.99.21"/>
    </reaction>
</comment>
<dbReference type="EMBL" id="KF901277">
    <property type="protein sequence ID" value="AIF24941.1"/>
    <property type="molecule type" value="Genomic_DNA"/>
</dbReference>
<dbReference type="GO" id="GO:0004576">
    <property type="term" value="F:oligosaccharyl transferase activity"/>
    <property type="evidence" value="ECO:0007669"/>
    <property type="project" value="InterPro"/>
</dbReference>
<feature type="transmembrane region" description="Helical" evidence="18">
    <location>
        <begin position="249"/>
        <end position="267"/>
    </location>
</feature>
<accession>A0A075I8G2</accession>
<gene>
    <name evidence="21" type="primary">STT3</name>
</gene>
<evidence type="ECO:0000256" key="3">
    <source>
        <dbReference type="ARBA" id="ARBA00004651"/>
    </source>
</evidence>
<evidence type="ECO:0000259" key="20">
    <source>
        <dbReference type="Pfam" id="PF07705"/>
    </source>
</evidence>
<dbReference type="PANTHER" id="PTHR13872">
    <property type="entry name" value="DOLICHYL-DIPHOSPHOOLIGOSACCHARIDE--PROTEIN GLYCOSYLTRANSFERASE SUBUNIT"/>
    <property type="match status" value="1"/>
</dbReference>
<evidence type="ECO:0000256" key="9">
    <source>
        <dbReference type="ARBA" id="ARBA00022692"/>
    </source>
</evidence>
<keyword evidence="11" id="KW-0460">Magnesium</keyword>
<dbReference type="InterPro" id="IPR011635">
    <property type="entry name" value="CARDB"/>
</dbReference>
<dbReference type="SUPFAM" id="SSF117074">
    <property type="entry name" value="Hypothetical protein PA1324"/>
    <property type="match status" value="1"/>
</dbReference>
<keyword evidence="10" id="KW-0479">Metal-binding</keyword>
<feature type="domain" description="CARDB" evidence="20">
    <location>
        <begin position="2203"/>
        <end position="2301"/>
    </location>
</feature>
<name>A0A075I8G2_9EURY</name>